<dbReference type="InterPro" id="IPR000415">
    <property type="entry name" value="Nitroreductase-like"/>
</dbReference>
<evidence type="ECO:0000313" key="5">
    <source>
        <dbReference type="Proteomes" id="UP000066549"/>
    </source>
</evidence>
<gene>
    <name evidence="4" type="ORF">VI33_05650</name>
</gene>
<evidence type="ECO:0000256" key="2">
    <source>
        <dbReference type="ARBA" id="ARBA00023002"/>
    </source>
</evidence>
<keyword evidence="2" id="KW-0560">Oxidoreductase</keyword>
<proteinExistence type="inferred from homology"/>
<comment type="similarity">
    <text evidence="1">Belongs to the nitroreductase family.</text>
</comment>
<dbReference type="Gene3D" id="3.40.109.10">
    <property type="entry name" value="NADH Oxidase"/>
    <property type="match status" value="1"/>
</dbReference>
<dbReference type="EMBL" id="CP011002">
    <property type="protein sequence ID" value="AKO66168.1"/>
    <property type="molecule type" value="Genomic_DNA"/>
</dbReference>
<evidence type="ECO:0000259" key="3">
    <source>
        <dbReference type="Pfam" id="PF00881"/>
    </source>
</evidence>
<dbReference type="GO" id="GO:0016491">
    <property type="term" value="F:oxidoreductase activity"/>
    <property type="evidence" value="ECO:0007669"/>
    <property type="project" value="UniProtKB-KW"/>
</dbReference>
<organism evidence="4 5">
    <name type="scientific">Methylophilales bacterium MBRS-H7</name>
    <dbReference type="NCBI Taxonomy" id="1623450"/>
    <lineage>
        <taxon>Bacteria</taxon>
        <taxon>Pseudomonadati</taxon>
        <taxon>Pseudomonadota</taxon>
        <taxon>Betaproteobacteria</taxon>
        <taxon>Nitrosomonadales</taxon>
        <taxon>OM43 clade</taxon>
    </lineage>
</organism>
<evidence type="ECO:0000313" key="4">
    <source>
        <dbReference type="EMBL" id="AKO66168.1"/>
    </source>
</evidence>
<dbReference type="Proteomes" id="UP000066549">
    <property type="component" value="Chromosome"/>
</dbReference>
<dbReference type="OrthoDB" id="9802510at2"/>
<dbReference type="PANTHER" id="PTHR43673:SF10">
    <property type="entry name" value="NADH DEHYDROGENASE_NAD(P)H NITROREDUCTASE XCC3605-RELATED"/>
    <property type="match status" value="1"/>
</dbReference>
<dbReference type="CDD" id="cd02138">
    <property type="entry name" value="TdsD-like"/>
    <property type="match status" value="1"/>
</dbReference>
<dbReference type="InterPro" id="IPR029479">
    <property type="entry name" value="Nitroreductase"/>
</dbReference>
<feature type="domain" description="Nitroreductase" evidence="3">
    <location>
        <begin position="15"/>
        <end position="160"/>
    </location>
</feature>
<protein>
    <submittedName>
        <fullName evidence="4">Nitroreductase</fullName>
    </submittedName>
</protein>
<dbReference type="PANTHER" id="PTHR43673">
    <property type="entry name" value="NAD(P)H NITROREDUCTASE YDGI-RELATED"/>
    <property type="match status" value="1"/>
</dbReference>
<keyword evidence="5" id="KW-1185">Reference proteome</keyword>
<sequence length="193" mass="21866">MEKKALTQAPIHDLIADRWSPRSFDPEFILVDDDIHSLMEAARWAPSCRGEQPWKFVLFSKRDATMFSQALNCLSVSNQDWAMDAALLIITTTNRYYRHNDQENGYAHYDLGAASENICLQATSMGLAAHQMGGFSKDDARELAQVPENYDILSVIAIGKPLSLDQTREELKEREGAARNRLPLEEIFSVNKF</sequence>
<reference evidence="4 5" key="1">
    <citation type="submission" date="2015-03" db="EMBL/GenBank/DDBJ databases">
        <title>Comparative analysis of the OM43 clade including a novel species from Red Sea uncovers genomic and metabolic diversity among marine methylotrophs.</title>
        <authorList>
            <person name="Jimenez-Infante F."/>
            <person name="Ngugi D.K."/>
            <person name="Vinu M."/>
            <person name="Alam I."/>
            <person name="Kamau A."/>
            <person name="Blom J."/>
            <person name="Bajic V.B."/>
            <person name="Stingl U."/>
        </authorList>
    </citation>
    <scope>NUCLEOTIDE SEQUENCE [LARGE SCALE GENOMIC DNA]</scope>
    <source>
        <strain evidence="4 5">MBRSH7</strain>
    </source>
</reference>
<dbReference type="AlphaFoldDB" id="A0A0H4J323"/>
<evidence type="ECO:0000256" key="1">
    <source>
        <dbReference type="ARBA" id="ARBA00007118"/>
    </source>
</evidence>
<accession>A0A0H4J323</accession>
<dbReference type="Pfam" id="PF00881">
    <property type="entry name" value="Nitroreductase"/>
    <property type="match status" value="1"/>
</dbReference>
<dbReference type="SUPFAM" id="SSF55469">
    <property type="entry name" value="FMN-dependent nitroreductase-like"/>
    <property type="match status" value="1"/>
</dbReference>
<name>A0A0H4J323_9PROT</name>